<keyword evidence="2" id="KW-1185">Reference proteome</keyword>
<dbReference type="InParanoid" id="A0A2G5CX78"/>
<dbReference type="EMBL" id="KZ305051">
    <property type="protein sequence ID" value="PIA35875.1"/>
    <property type="molecule type" value="Genomic_DNA"/>
</dbReference>
<name>A0A2G5CX78_AQUCA</name>
<organism evidence="1 2">
    <name type="scientific">Aquilegia coerulea</name>
    <name type="common">Rocky mountain columbine</name>
    <dbReference type="NCBI Taxonomy" id="218851"/>
    <lineage>
        <taxon>Eukaryota</taxon>
        <taxon>Viridiplantae</taxon>
        <taxon>Streptophyta</taxon>
        <taxon>Embryophyta</taxon>
        <taxon>Tracheophyta</taxon>
        <taxon>Spermatophyta</taxon>
        <taxon>Magnoliopsida</taxon>
        <taxon>Ranunculales</taxon>
        <taxon>Ranunculaceae</taxon>
        <taxon>Thalictroideae</taxon>
        <taxon>Aquilegia</taxon>
    </lineage>
</organism>
<dbReference type="AlphaFoldDB" id="A0A2G5CX78"/>
<accession>A0A2G5CX78</accession>
<evidence type="ECO:0000313" key="2">
    <source>
        <dbReference type="Proteomes" id="UP000230069"/>
    </source>
</evidence>
<evidence type="ECO:0000313" key="1">
    <source>
        <dbReference type="EMBL" id="PIA35875.1"/>
    </source>
</evidence>
<dbReference type="Proteomes" id="UP000230069">
    <property type="component" value="Unassembled WGS sequence"/>
</dbReference>
<protein>
    <submittedName>
        <fullName evidence="1">Uncharacterized protein</fullName>
    </submittedName>
</protein>
<sequence>MTINVYQCSKKSQSYSQNYSLMSMEKITTRISNFHPSISPFIPSNKSSSRRVEINNTLHNFYLCIKTLHVMSSFF</sequence>
<gene>
    <name evidence="1" type="ORF">AQUCO_03400042v1</name>
</gene>
<proteinExistence type="predicted"/>
<reference evidence="1 2" key="1">
    <citation type="submission" date="2017-09" db="EMBL/GenBank/DDBJ databases">
        <title>WGS assembly of Aquilegia coerulea Goldsmith.</title>
        <authorList>
            <person name="Hodges S."/>
            <person name="Kramer E."/>
            <person name="Nordborg M."/>
            <person name="Tomkins J."/>
            <person name="Borevitz J."/>
            <person name="Derieg N."/>
            <person name="Yan J."/>
            <person name="Mihaltcheva S."/>
            <person name="Hayes R.D."/>
            <person name="Rokhsar D."/>
        </authorList>
    </citation>
    <scope>NUCLEOTIDE SEQUENCE [LARGE SCALE GENOMIC DNA]</scope>
    <source>
        <strain evidence="2">cv. Goldsmith</strain>
    </source>
</reference>